<dbReference type="VEuPathDB" id="VectorBase:MDOMA2_004786"/>
<evidence type="ECO:0000256" key="4">
    <source>
        <dbReference type="ARBA" id="ARBA00022670"/>
    </source>
</evidence>
<evidence type="ECO:0000256" key="9">
    <source>
        <dbReference type="SAM" id="SignalP"/>
    </source>
</evidence>
<keyword evidence="7" id="KW-0862">Zinc</keyword>
<organism evidence="12">
    <name type="scientific">Musca domestica</name>
    <name type="common">House fly</name>
    <dbReference type="NCBI Taxonomy" id="7370"/>
    <lineage>
        <taxon>Eukaryota</taxon>
        <taxon>Metazoa</taxon>
        <taxon>Ecdysozoa</taxon>
        <taxon>Arthropoda</taxon>
        <taxon>Hexapoda</taxon>
        <taxon>Insecta</taxon>
        <taxon>Pterygota</taxon>
        <taxon>Neoptera</taxon>
        <taxon>Endopterygota</taxon>
        <taxon>Diptera</taxon>
        <taxon>Brachycera</taxon>
        <taxon>Muscomorpha</taxon>
        <taxon>Muscoidea</taxon>
        <taxon>Muscidae</taxon>
        <taxon>Musca</taxon>
    </lineage>
</organism>
<evidence type="ECO:0000256" key="7">
    <source>
        <dbReference type="ARBA" id="ARBA00022833"/>
    </source>
</evidence>
<feature type="signal peptide" evidence="9">
    <location>
        <begin position="1"/>
        <end position="18"/>
    </location>
</feature>
<evidence type="ECO:0000256" key="6">
    <source>
        <dbReference type="ARBA" id="ARBA00022801"/>
    </source>
</evidence>
<feature type="domain" description="Peptidase M13 C-terminal" evidence="10">
    <location>
        <begin position="478"/>
        <end position="681"/>
    </location>
</feature>
<comment type="similarity">
    <text evidence="3">Belongs to the peptidase M13 family.</text>
</comment>
<keyword evidence="8" id="KW-0482">Metalloprotease</keyword>
<protein>
    <recommendedName>
        <fullName evidence="13">Peptidase family M13</fullName>
    </recommendedName>
</protein>
<evidence type="ECO:0000256" key="3">
    <source>
        <dbReference type="ARBA" id="ARBA00007357"/>
    </source>
</evidence>
<dbReference type="GO" id="GO:0004222">
    <property type="term" value="F:metalloendopeptidase activity"/>
    <property type="evidence" value="ECO:0007669"/>
    <property type="project" value="InterPro"/>
</dbReference>
<dbReference type="eggNOG" id="KOG3624">
    <property type="taxonomic scope" value="Eukaryota"/>
</dbReference>
<dbReference type="InterPro" id="IPR024079">
    <property type="entry name" value="MetalloPept_cat_dom_sf"/>
</dbReference>
<evidence type="ECO:0008006" key="13">
    <source>
        <dbReference type="Google" id="ProtNLM"/>
    </source>
</evidence>
<dbReference type="Pfam" id="PF05649">
    <property type="entry name" value="Peptidase_M13_N"/>
    <property type="match status" value="1"/>
</dbReference>
<dbReference type="AlphaFoldDB" id="A0A1I8MNP7"/>
<keyword evidence="9" id="KW-0732">Signal</keyword>
<evidence type="ECO:0000313" key="12">
    <source>
        <dbReference type="EnsemblMetazoa" id="MDOA006883-PA"/>
    </source>
</evidence>
<comment type="cofactor">
    <cofactor evidence="1">
        <name>Zn(2+)</name>
        <dbReference type="ChEBI" id="CHEBI:29105"/>
    </cofactor>
</comment>
<comment type="subcellular location">
    <subcellularLocation>
        <location evidence="2">Cell membrane</location>
        <topology evidence="2">Single-pass type II membrane protein</topology>
    </subcellularLocation>
</comment>
<dbReference type="Gene3D" id="1.10.1380.10">
    <property type="entry name" value="Neutral endopeptidase , domain2"/>
    <property type="match status" value="1"/>
</dbReference>
<keyword evidence="6" id="KW-0378">Hydrolase</keyword>
<evidence type="ECO:0000256" key="8">
    <source>
        <dbReference type="ARBA" id="ARBA00023049"/>
    </source>
</evidence>
<dbReference type="KEGG" id="mde:101893718"/>
<dbReference type="PANTHER" id="PTHR11733">
    <property type="entry name" value="ZINC METALLOPROTEASE FAMILY M13 NEPRILYSIN-RELATED"/>
    <property type="match status" value="1"/>
</dbReference>
<dbReference type="Gene3D" id="3.40.390.10">
    <property type="entry name" value="Collagenase (Catalytic Domain)"/>
    <property type="match status" value="1"/>
</dbReference>
<keyword evidence="5" id="KW-0479">Metal-binding</keyword>
<sequence length="682" mass="78561">MWGIGILAVIMWPVVVLSASVDLFAGIGSRLQKGSEMLKYMNMSVDPCEDFYEFTCGNWNRYHSAASGDTTTTGLLENLQKSLSEKLMEILVTPEREDTKVDRKVKDFYRSCLNLGALKNDYAHKLRELIGEFGQMPALAGAAWQEERFDWLEVVAKIAYKYGIGILTPAEVSGDLVDDRQNRLYLRTAELSLGSRNVYLDKGSSQLLQGITIVVYSRLSDFLDMEVELAKRTAKEIIDFEIALARGIDDINSVSDYREVIALDTIDALEQKYAGQLDIKKLMYLSFGTLPNLRVYSNPKYIKHLIELMRTTPRRIVANYIFYNLIKKFLVEVPKTETKLQKNCLKGMKPHFFKIFDNIIYRRFMSREIEQGIHSMWEEIKHTFKLSLASDKYQWIDAVTRLYAIEKVKAMKMDIVSYKNYDFQAAFGDLNVNDHDYVENLKSLHALASKRHRESITKPPKPLELGEELSTSPANVLNENMVKVPVSMLQPYQVWSTQFPNAFNYAVLGALLSHELIHGFDDAGRGYDINGKPLQWWDLLSSIYFKERSQCFNEQYHGYVFQNRRLPYMSQDENIADNGGVRLAYNAYLNWYHEAEQKNPQQISETMPGLNFSDKKLFFVSYGQLWCGDINPLIRQFQESTDAHVPDKFRVIGPLSNFDEFSKVFQCRPGSGMNPIKKCEIY</sequence>
<feature type="chain" id="PRO_5044560612" description="Peptidase family M13" evidence="9">
    <location>
        <begin position="19"/>
        <end position="682"/>
    </location>
</feature>
<dbReference type="InterPro" id="IPR018497">
    <property type="entry name" value="Peptidase_M13_C"/>
</dbReference>
<dbReference type="VEuPathDB" id="VectorBase:MDOA006883"/>
<dbReference type="Pfam" id="PF01431">
    <property type="entry name" value="Peptidase_M13"/>
    <property type="match status" value="1"/>
</dbReference>
<dbReference type="PANTHER" id="PTHR11733:SF238">
    <property type="entry name" value="FI07649P-RELATED"/>
    <property type="match status" value="1"/>
</dbReference>
<dbReference type="PROSITE" id="PS51885">
    <property type="entry name" value="NEPRILYSIN"/>
    <property type="match status" value="1"/>
</dbReference>
<evidence type="ECO:0000259" key="10">
    <source>
        <dbReference type="Pfam" id="PF01431"/>
    </source>
</evidence>
<reference evidence="12" key="1">
    <citation type="submission" date="2020-05" db="UniProtKB">
        <authorList>
            <consortium name="EnsemblMetazoa"/>
        </authorList>
    </citation>
    <scope>IDENTIFICATION</scope>
    <source>
        <strain evidence="12">Aabys</strain>
    </source>
</reference>
<gene>
    <name evidence="12" type="primary">101893718</name>
</gene>
<dbReference type="OrthoDB" id="6475849at2759"/>
<dbReference type="PRINTS" id="PR00786">
    <property type="entry name" value="NEPRILYSIN"/>
</dbReference>
<dbReference type="GO" id="GO:0016485">
    <property type="term" value="P:protein processing"/>
    <property type="evidence" value="ECO:0007669"/>
    <property type="project" value="TreeGrafter"/>
</dbReference>
<dbReference type="SUPFAM" id="SSF55486">
    <property type="entry name" value="Metalloproteases ('zincins'), catalytic domain"/>
    <property type="match status" value="1"/>
</dbReference>
<evidence type="ECO:0000256" key="1">
    <source>
        <dbReference type="ARBA" id="ARBA00001947"/>
    </source>
</evidence>
<accession>A0A1I8MNP7</accession>
<dbReference type="InterPro" id="IPR008753">
    <property type="entry name" value="Peptidase_M13_N"/>
</dbReference>
<proteinExistence type="inferred from homology"/>
<name>A0A1I8MNP7_MUSDO</name>
<keyword evidence="4" id="KW-0645">Protease</keyword>
<dbReference type="EnsemblMetazoa" id="MDOA006883-RA">
    <property type="protein sequence ID" value="MDOA006883-PA"/>
    <property type="gene ID" value="MDOA006883"/>
</dbReference>
<dbReference type="CDD" id="cd08662">
    <property type="entry name" value="M13"/>
    <property type="match status" value="1"/>
</dbReference>
<dbReference type="GO" id="GO:0046872">
    <property type="term" value="F:metal ion binding"/>
    <property type="evidence" value="ECO:0007669"/>
    <property type="project" value="UniProtKB-KW"/>
</dbReference>
<dbReference type="InterPro" id="IPR000718">
    <property type="entry name" value="Peptidase_M13"/>
</dbReference>
<dbReference type="InterPro" id="IPR042089">
    <property type="entry name" value="Peptidase_M13_dom_2"/>
</dbReference>
<feature type="domain" description="Peptidase M13 N-terminal" evidence="11">
    <location>
        <begin position="47"/>
        <end position="415"/>
    </location>
</feature>
<evidence type="ECO:0000259" key="11">
    <source>
        <dbReference type="Pfam" id="PF05649"/>
    </source>
</evidence>
<dbReference type="GO" id="GO:0005886">
    <property type="term" value="C:plasma membrane"/>
    <property type="evidence" value="ECO:0007669"/>
    <property type="project" value="UniProtKB-SubCell"/>
</dbReference>
<evidence type="ECO:0000256" key="5">
    <source>
        <dbReference type="ARBA" id="ARBA00022723"/>
    </source>
</evidence>
<evidence type="ECO:0000256" key="2">
    <source>
        <dbReference type="ARBA" id="ARBA00004401"/>
    </source>
</evidence>
<dbReference type="RefSeq" id="XP_005189582.3">
    <property type="nucleotide sequence ID" value="XM_005189525.4"/>
</dbReference>